<dbReference type="AlphaFoldDB" id="A0A6M8BJ36"/>
<feature type="chain" id="PRO_5026976579" description="DUF6816 domain-containing protein" evidence="1">
    <location>
        <begin position="26"/>
        <end position="274"/>
    </location>
</feature>
<reference evidence="3 4" key="1">
    <citation type="submission" date="2020-05" db="EMBL/GenBank/DDBJ databases">
        <title>Complete genome sequence of of a novel Thermoleptolyngbya strain isolated from hot springs of Ganzi, Sichuan China.</title>
        <authorList>
            <person name="Tang J."/>
            <person name="Daroch M."/>
            <person name="Li L."/>
            <person name="Waleron K."/>
            <person name="Waleron M."/>
            <person name="Waleron M."/>
        </authorList>
    </citation>
    <scope>NUCLEOTIDE SEQUENCE [LARGE SCALE GENOMIC DNA]</scope>
    <source>
        <strain evidence="3 4">PKUAC-SCTA183</strain>
    </source>
</reference>
<keyword evidence="1" id="KW-0732">Signal</keyword>
<feature type="signal peptide" evidence="1">
    <location>
        <begin position="1"/>
        <end position="25"/>
    </location>
</feature>
<protein>
    <recommendedName>
        <fullName evidence="2">DUF6816 domain-containing protein</fullName>
    </recommendedName>
</protein>
<accession>A0A6M8BJ36</accession>
<name>A0A6M8BJ36_9CYAN</name>
<organism evidence="3 4">
    <name type="scientific">Thermoleptolyngbya sichuanensis A183</name>
    <dbReference type="NCBI Taxonomy" id="2737172"/>
    <lineage>
        <taxon>Bacteria</taxon>
        <taxon>Bacillati</taxon>
        <taxon>Cyanobacteriota</taxon>
        <taxon>Cyanophyceae</taxon>
        <taxon>Oculatellales</taxon>
        <taxon>Oculatellaceae</taxon>
        <taxon>Thermoleptolyngbya</taxon>
        <taxon>Thermoleptolyngbya sichuanensis</taxon>
    </lineage>
</organism>
<sequence length="274" mass="30121">MRRIGLVVALLLLWVGLGAAGTAQAGPLGDRLAQFPDWQSKPLLPSARGDLVYPDWFEGTWNVTTTLVDLVAPLAPEITTPGFEGNRQYLNQPVPFQARFVATLPNRFGGLPLPPSLLGKPQVVADRAFNGLNLAKAYLDKPHQKSPVLAVKVDPKNPNRQITLLRDESEDSVLGAKELVSTVVARGVETPSPSEFITTEVFQQEFLGSPQIYFNTVETSTAYQLHPDELPRITADQVTAIYLSPQDPDYFAAGDRPVALYRYRLEFIPEPGTD</sequence>
<dbReference type="Pfam" id="PF20670">
    <property type="entry name" value="DUF6816"/>
    <property type="match status" value="1"/>
</dbReference>
<evidence type="ECO:0000256" key="1">
    <source>
        <dbReference type="SAM" id="SignalP"/>
    </source>
</evidence>
<proteinExistence type="predicted"/>
<dbReference type="EMBL" id="CP053661">
    <property type="protein sequence ID" value="QKD84957.1"/>
    <property type="molecule type" value="Genomic_DNA"/>
</dbReference>
<dbReference type="Proteomes" id="UP000505210">
    <property type="component" value="Chromosome"/>
</dbReference>
<dbReference type="KEGG" id="theu:HPC62_13900"/>
<feature type="domain" description="DUF6816" evidence="2">
    <location>
        <begin position="46"/>
        <end position="267"/>
    </location>
</feature>
<keyword evidence="4" id="KW-1185">Reference proteome</keyword>
<evidence type="ECO:0000313" key="3">
    <source>
        <dbReference type="EMBL" id="QKD84957.1"/>
    </source>
</evidence>
<evidence type="ECO:0000259" key="2">
    <source>
        <dbReference type="Pfam" id="PF20670"/>
    </source>
</evidence>
<dbReference type="InterPro" id="IPR049213">
    <property type="entry name" value="DUF6816"/>
</dbReference>
<gene>
    <name evidence="3" type="ORF">HPC62_13900</name>
</gene>
<evidence type="ECO:0000313" key="4">
    <source>
        <dbReference type="Proteomes" id="UP000505210"/>
    </source>
</evidence>